<dbReference type="InterPro" id="IPR004358">
    <property type="entry name" value="Sig_transdc_His_kin-like_C"/>
</dbReference>
<name>A0A4U3MJR8_9ACTN</name>
<feature type="domain" description="HAMP" evidence="12">
    <location>
        <begin position="178"/>
        <end position="230"/>
    </location>
</feature>
<dbReference type="Gene3D" id="1.10.287.130">
    <property type="match status" value="1"/>
</dbReference>
<evidence type="ECO:0000313" key="13">
    <source>
        <dbReference type="EMBL" id="TKK88257.1"/>
    </source>
</evidence>
<evidence type="ECO:0000256" key="6">
    <source>
        <dbReference type="ARBA" id="ARBA00022692"/>
    </source>
</evidence>
<dbReference type="PRINTS" id="PR00344">
    <property type="entry name" value="BCTRLSENSOR"/>
</dbReference>
<keyword evidence="4" id="KW-0597">Phosphoprotein</keyword>
<dbReference type="Pfam" id="PF00672">
    <property type="entry name" value="HAMP"/>
    <property type="match status" value="1"/>
</dbReference>
<dbReference type="Pfam" id="PF00512">
    <property type="entry name" value="HisKA"/>
    <property type="match status" value="1"/>
</dbReference>
<comment type="catalytic activity">
    <reaction evidence="1">
        <text>ATP + protein L-histidine = ADP + protein N-phospho-L-histidine.</text>
        <dbReference type="EC" id="2.7.13.3"/>
    </reaction>
</comment>
<dbReference type="Gene3D" id="6.10.340.10">
    <property type="match status" value="1"/>
</dbReference>
<dbReference type="Gene3D" id="3.30.565.10">
    <property type="entry name" value="Histidine kinase-like ATPase, C-terminal domain"/>
    <property type="match status" value="1"/>
</dbReference>
<accession>A0A4U3MJR8</accession>
<dbReference type="CDD" id="cd06225">
    <property type="entry name" value="HAMP"/>
    <property type="match status" value="1"/>
</dbReference>
<dbReference type="PROSITE" id="PS50885">
    <property type="entry name" value="HAMP"/>
    <property type="match status" value="1"/>
</dbReference>
<dbReference type="InterPro" id="IPR003594">
    <property type="entry name" value="HATPase_dom"/>
</dbReference>
<evidence type="ECO:0000256" key="8">
    <source>
        <dbReference type="ARBA" id="ARBA00022989"/>
    </source>
</evidence>
<evidence type="ECO:0000259" key="11">
    <source>
        <dbReference type="PROSITE" id="PS50109"/>
    </source>
</evidence>
<comment type="caution">
    <text evidence="13">The sequence shown here is derived from an EMBL/GenBank/DDBJ whole genome shotgun (WGS) entry which is preliminary data.</text>
</comment>
<evidence type="ECO:0000256" key="2">
    <source>
        <dbReference type="ARBA" id="ARBA00004236"/>
    </source>
</evidence>
<evidence type="ECO:0000313" key="14">
    <source>
        <dbReference type="Proteomes" id="UP000308705"/>
    </source>
</evidence>
<dbReference type="Pfam" id="PF02518">
    <property type="entry name" value="HATPase_c"/>
    <property type="match status" value="1"/>
</dbReference>
<keyword evidence="6" id="KW-0812">Transmembrane</keyword>
<gene>
    <name evidence="13" type="ORF">FDA94_15130</name>
</gene>
<evidence type="ECO:0000256" key="3">
    <source>
        <dbReference type="ARBA" id="ARBA00012438"/>
    </source>
</evidence>
<dbReference type="InterPro" id="IPR036097">
    <property type="entry name" value="HisK_dim/P_sf"/>
</dbReference>
<keyword evidence="9" id="KW-0902">Two-component regulatory system</keyword>
<feature type="domain" description="Histidine kinase" evidence="11">
    <location>
        <begin position="245"/>
        <end position="452"/>
    </location>
</feature>
<evidence type="ECO:0000256" key="9">
    <source>
        <dbReference type="ARBA" id="ARBA00023012"/>
    </source>
</evidence>
<dbReference type="AlphaFoldDB" id="A0A4U3MJR8"/>
<dbReference type="SUPFAM" id="SSF158472">
    <property type="entry name" value="HAMP domain-like"/>
    <property type="match status" value="1"/>
</dbReference>
<keyword evidence="7 13" id="KW-0418">Kinase</keyword>
<sequence>MVAGIGYQIVRGELLRRAESSAIDDVRDTMDRLTLPIGTSDLLWPNDASVTDDDLSNLVASLSGPDRQVIVEYGQEPPRFSESAQVTPADIPDDVRAAARTRIAYRTMTIDDQPTLVVGTDVKRQTGSGAVRSTGMSIFVFVSMTDVDRVLANLRAALLQAGSLTLVIALTVALLSARQVLLPVRRLGEAARALGAGRLDTRLPVHGRDELAELTATFNETAQALEQTVQELSSLEAMSRRFVADVSHELRTPLTTMTAVTDMLSDEAERLPPDAGQAVHLVVAEIERLRSLVDDLIEVSRFDSGAAVLRRETVDVGDELTESLEIRGWTDQVTLRVPDGLTYQLDPRRFDVMVANLVGNALKHGERPVTVTAKVLPSGLEVRVRDHGAGIPREDLPHVFDRFFKAGANRARSGGSGLGLSIAKANAELHRGTITVKLADPGTQFTLWIPRP</sequence>
<comment type="subcellular location">
    <subcellularLocation>
        <location evidence="2">Cell membrane</location>
    </subcellularLocation>
</comment>
<evidence type="ECO:0000256" key="5">
    <source>
        <dbReference type="ARBA" id="ARBA00022679"/>
    </source>
</evidence>
<proteinExistence type="predicted"/>
<dbReference type="Proteomes" id="UP000308705">
    <property type="component" value="Unassembled WGS sequence"/>
</dbReference>
<dbReference type="CDD" id="cd00082">
    <property type="entry name" value="HisKA"/>
    <property type="match status" value="1"/>
</dbReference>
<dbReference type="FunFam" id="1.10.287.130:FF:000010">
    <property type="entry name" value="Two-component sensor histidine kinase"/>
    <property type="match status" value="1"/>
</dbReference>
<dbReference type="EMBL" id="SZQA01000012">
    <property type="protein sequence ID" value="TKK88257.1"/>
    <property type="molecule type" value="Genomic_DNA"/>
</dbReference>
<dbReference type="PROSITE" id="PS50109">
    <property type="entry name" value="HIS_KIN"/>
    <property type="match status" value="1"/>
</dbReference>
<dbReference type="InterPro" id="IPR036890">
    <property type="entry name" value="HATPase_C_sf"/>
</dbReference>
<organism evidence="13 14">
    <name type="scientific">Herbidospora galbida</name>
    <dbReference type="NCBI Taxonomy" id="2575442"/>
    <lineage>
        <taxon>Bacteria</taxon>
        <taxon>Bacillati</taxon>
        <taxon>Actinomycetota</taxon>
        <taxon>Actinomycetes</taxon>
        <taxon>Streptosporangiales</taxon>
        <taxon>Streptosporangiaceae</taxon>
        <taxon>Herbidospora</taxon>
    </lineage>
</organism>
<evidence type="ECO:0000256" key="1">
    <source>
        <dbReference type="ARBA" id="ARBA00000085"/>
    </source>
</evidence>
<dbReference type="InterPro" id="IPR050428">
    <property type="entry name" value="TCS_sensor_his_kinase"/>
</dbReference>
<dbReference type="SUPFAM" id="SSF47384">
    <property type="entry name" value="Homodimeric domain of signal transducing histidine kinase"/>
    <property type="match status" value="1"/>
</dbReference>
<dbReference type="SMART" id="SM00387">
    <property type="entry name" value="HATPase_c"/>
    <property type="match status" value="1"/>
</dbReference>
<dbReference type="GO" id="GO:0005886">
    <property type="term" value="C:plasma membrane"/>
    <property type="evidence" value="ECO:0007669"/>
    <property type="project" value="UniProtKB-SubCell"/>
</dbReference>
<dbReference type="OrthoDB" id="9786919at2"/>
<keyword evidence="5" id="KW-0808">Transferase</keyword>
<keyword evidence="14" id="KW-1185">Reference proteome</keyword>
<dbReference type="InterPro" id="IPR005467">
    <property type="entry name" value="His_kinase_dom"/>
</dbReference>
<keyword evidence="8" id="KW-1133">Transmembrane helix</keyword>
<protein>
    <recommendedName>
        <fullName evidence="3">histidine kinase</fullName>
        <ecNumber evidence="3">2.7.13.3</ecNumber>
    </recommendedName>
</protein>
<dbReference type="SMART" id="SM00388">
    <property type="entry name" value="HisKA"/>
    <property type="match status" value="1"/>
</dbReference>
<reference evidence="13 14" key="1">
    <citation type="submission" date="2019-04" db="EMBL/GenBank/DDBJ databases">
        <title>Herbidospora sp. NEAU-GS14.nov., a novel actinomycete isolated from soil.</title>
        <authorList>
            <person name="Han L."/>
        </authorList>
    </citation>
    <scope>NUCLEOTIDE SEQUENCE [LARGE SCALE GENOMIC DNA]</scope>
    <source>
        <strain evidence="13 14">NEAU-GS14</strain>
    </source>
</reference>
<evidence type="ECO:0000256" key="7">
    <source>
        <dbReference type="ARBA" id="ARBA00022777"/>
    </source>
</evidence>
<dbReference type="InterPro" id="IPR003660">
    <property type="entry name" value="HAMP_dom"/>
</dbReference>
<dbReference type="EC" id="2.7.13.3" evidence="3"/>
<keyword evidence="10" id="KW-0472">Membrane</keyword>
<dbReference type="SMART" id="SM00304">
    <property type="entry name" value="HAMP"/>
    <property type="match status" value="1"/>
</dbReference>
<dbReference type="SUPFAM" id="SSF55874">
    <property type="entry name" value="ATPase domain of HSP90 chaperone/DNA topoisomerase II/histidine kinase"/>
    <property type="match status" value="1"/>
</dbReference>
<dbReference type="PANTHER" id="PTHR45436:SF5">
    <property type="entry name" value="SENSOR HISTIDINE KINASE TRCS"/>
    <property type="match status" value="1"/>
</dbReference>
<evidence type="ECO:0000256" key="10">
    <source>
        <dbReference type="ARBA" id="ARBA00023136"/>
    </source>
</evidence>
<evidence type="ECO:0000259" key="12">
    <source>
        <dbReference type="PROSITE" id="PS50885"/>
    </source>
</evidence>
<dbReference type="PANTHER" id="PTHR45436">
    <property type="entry name" value="SENSOR HISTIDINE KINASE YKOH"/>
    <property type="match status" value="1"/>
</dbReference>
<evidence type="ECO:0000256" key="4">
    <source>
        <dbReference type="ARBA" id="ARBA00022553"/>
    </source>
</evidence>
<dbReference type="GO" id="GO:0000155">
    <property type="term" value="F:phosphorelay sensor kinase activity"/>
    <property type="evidence" value="ECO:0007669"/>
    <property type="project" value="InterPro"/>
</dbReference>
<dbReference type="InterPro" id="IPR003661">
    <property type="entry name" value="HisK_dim/P_dom"/>
</dbReference>